<organism evidence="1 2">
    <name type="scientific">Ensete ventricosum</name>
    <name type="common">Abyssinian banana</name>
    <name type="synonym">Musa ensete</name>
    <dbReference type="NCBI Taxonomy" id="4639"/>
    <lineage>
        <taxon>Eukaryota</taxon>
        <taxon>Viridiplantae</taxon>
        <taxon>Streptophyta</taxon>
        <taxon>Embryophyta</taxon>
        <taxon>Tracheophyta</taxon>
        <taxon>Spermatophyta</taxon>
        <taxon>Magnoliopsida</taxon>
        <taxon>Liliopsida</taxon>
        <taxon>Zingiberales</taxon>
        <taxon>Musaceae</taxon>
        <taxon>Ensete</taxon>
    </lineage>
</organism>
<protein>
    <submittedName>
        <fullName evidence="1">Uncharacterized protein</fullName>
    </submittedName>
</protein>
<comment type="caution">
    <text evidence="1">The sequence shown here is derived from an EMBL/GenBank/DDBJ whole genome shotgun (WGS) entry which is preliminary data.</text>
</comment>
<sequence>MGLTVRWSKEGEGVGDCGVDTMFSWCSKLPLMASSSPFRLRGHQTPPNSEKLHADALNHGAGKMVLQIFNNGEGKGKASHLHPWIASATRVQVEFHITSSGHFSKVSTNWQ</sequence>
<gene>
    <name evidence="1" type="ORF">OPV22_026842</name>
</gene>
<proteinExistence type="predicted"/>
<evidence type="ECO:0000313" key="1">
    <source>
        <dbReference type="EMBL" id="KAJ8464290.1"/>
    </source>
</evidence>
<name>A0AAV8PY90_ENSVE</name>
<reference evidence="1 2" key="1">
    <citation type="submission" date="2022-12" db="EMBL/GenBank/DDBJ databases">
        <title>Chromosome-scale assembly of the Ensete ventricosum genome.</title>
        <authorList>
            <person name="Dussert Y."/>
            <person name="Stocks J."/>
            <person name="Wendawek A."/>
            <person name="Woldeyes F."/>
            <person name="Nichols R.A."/>
            <person name="Borrell J.S."/>
        </authorList>
    </citation>
    <scope>NUCLEOTIDE SEQUENCE [LARGE SCALE GENOMIC DNA]</scope>
    <source>
        <strain evidence="2">cv. Maze</strain>
        <tissue evidence="1">Seeds</tissue>
    </source>
</reference>
<dbReference type="Proteomes" id="UP001222027">
    <property type="component" value="Unassembled WGS sequence"/>
</dbReference>
<dbReference type="EMBL" id="JAQQAF010000008">
    <property type="protein sequence ID" value="KAJ8464290.1"/>
    <property type="molecule type" value="Genomic_DNA"/>
</dbReference>
<dbReference type="AlphaFoldDB" id="A0AAV8PY90"/>
<evidence type="ECO:0000313" key="2">
    <source>
        <dbReference type="Proteomes" id="UP001222027"/>
    </source>
</evidence>
<keyword evidence="2" id="KW-1185">Reference proteome</keyword>
<accession>A0AAV8PY90</accession>